<comment type="subcellular location">
    <subcellularLocation>
        <location evidence="1 7">Cell membrane</location>
        <topology evidence="1 7">Multi-pass membrane protein</topology>
    </subcellularLocation>
</comment>
<evidence type="ECO:0000256" key="3">
    <source>
        <dbReference type="ARBA" id="ARBA00022475"/>
    </source>
</evidence>
<dbReference type="InterPro" id="IPR000515">
    <property type="entry name" value="MetI-like"/>
</dbReference>
<keyword evidence="2 7" id="KW-0813">Transport</keyword>
<keyword evidence="5 7" id="KW-1133">Transmembrane helix</keyword>
<proteinExistence type="inferred from homology"/>
<dbReference type="Pfam" id="PF00528">
    <property type="entry name" value="BPD_transp_1"/>
    <property type="match status" value="1"/>
</dbReference>
<dbReference type="CDD" id="cd06261">
    <property type="entry name" value="TM_PBP2"/>
    <property type="match status" value="1"/>
</dbReference>
<evidence type="ECO:0000256" key="5">
    <source>
        <dbReference type="ARBA" id="ARBA00022989"/>
    </source>
</evidence>
<evidence type="ECO:0000256" key="6">
    <source>
        <dbReference type="ARBA" id="ARBA00023136"/>
    </source>
</evidence>
<reference evidence="10" key="1">
    <citation type="submission" date="2017-01" db="EMBL/GenBank/DDBJ databases">
        <authorList>
            <person name="Brunel B."/>
        </authorList>
    </citation>
    <scope>NUCLEOTIDE SEQUENCE [LARGE SCALE GENOMIC DNA]</scope>
</reference>
<dbReference type="InterPro" id="IPR035906">
    <property type="entry name" value="MetI-like_sf"/>
</dbReference>
<dbReference type="RefSeq" id="WP_077378726.1">
    <property type="nucleotide sequence ID" value="NZ_FTPD01000017.1"/>
</dbReference>
<dbReference type="AlphaFoldDB" id="A0A1R3V7E6"/>
<dbReference type="PANTHER" id="PTHR43744">
    <property type="entry name" value="ABC TRANSPORTER PERMEASE PROTEIN MG189-RELATED-RELATED"/>
    <property type="match status" value="1"/>
</dbReference>
<keyword evidence="6 7" id="KW-0472">Membrane</keyword>
<evidence type="ECO:0000256" key="2">
    <source>
        <dbReference type="ARBA" id="ARBA00022448"/>
    </source>
</evidence>
<keyword evidence="3" id="KW-1003">Cell membrane</keyword>
<sequence length="290" mass="31575">MTSAKLDVSTQELRAPSLAPSLAAAVRHGLLLIFAAIILLPFAWMILAAVKDPSDIFSDPFSLDPAKLRAVENFSKALTAAPMGLFMLNSLIVVVGVLSVQLITSVAAAYALAQLKFRGQTLLFGLVLFALCIPVQVPALPMYIALAKLGLLNSYFALMFPWFFSAFAIFLFRQHFRTYPQEIINAARIDGFTEIEIVLRLIVPSALPAIAAFSVFSVTAHWNDLYWPLIVVNVTEKMTAPLGLLNFQSAEGVSYGPLMAAATIITSPLVCVFLLARRYFVEGVTMTGVK</sequence>
<dbReference type="GO" id="GO:0005886">
    <property type="term" value="C:plasma membrane"/>
    <property type="evidence" value="ECO:0007669"/>
    <property type="project" value="UniProtKB-SubCell"/>
</dbReference>
<keyword evidence="4 7" id="KW-0812">Transmembrane</keyword>
<feature type="transmembrane region" description="Helical" evidence="7">
    <location>
        <begin position="122"/>
        <end position="146"/>
    </location>
</feature>
<evidence type="ECO:0000256" key="1">
    <source>
        <dbReference type="ARBA" id="ARBA00004651"/>
    </source>
</evidence>
<dbReference type="EMBL" id="FTPD01000017">
    <property type="protein sequence ID" value="SIT55826.1"/>
    <property type="molecule type" value="Genomic_DNA"/>
</dbReference>
<feature type="transmembrane region" description="Helical" evidence="7">
    <location>
        <begin position="86"/>
        <end position="110"/>
    </location>
</feature>
<feature type="transmembrane region" description="Helical" evidence="7">
    <location>
        <begin position="197"/>
        <end position="218"/>
    </location>
</feature>
<comment type="similarity">
    <text evidence="7">Belongs to the binding-protein-dependent transport system permease family.</text>
</comment>
<protein>
    <submittedName>
        <fullName evidence="9">Sugar ABC transporter permease</fullName>
    </submittedName>
</protein>
<keyword evidence="10" id="KW-1185">Reference proteome</keyword>
<dbReference type="PROSITE" id="PS50928">
    <property type="entry name" value="ABC_TM1"/>
    <property type="match status" value="1"/>
</dbReference>
<evidence type="ECO:0000256" key="7">
    <source>
        <dbReference type="RuleBase" id="RU363032"/>
    </source>
</evidence>
<feature type="domain" description="ABC transmembrane type-1" evidence="8">
    <location>
        <begin position="87"/>
        <end position="276"/>
    </location>
</feature>
<gene>
    <name evidence="9" type="ORF">BQ8794_240033</name>
</gene>
<dbReference type="STRING" id="1631249.BQ8794_240033"/>
<name>A0A1R3V7E6_9HYPH</name>
<feature type="transmembrane region" description="Helical" evidence="7">
    <location>
        <begin position="152"/>
        <end position="172"/>
    </location>
</feature>
<evidence type="ECO:0000313" key="9">
    <source>
        <dbReference type="EMBL" id="SIT55826.1"/>
    </source>
</evidence>
<evidence type="ECO:0000313" key="10">
    <source>
        <dbReference type="Proteomes" id="UP000188388"/>
    </source>
</evidence>
<dbReference type="Proteomes" id="UP000188388">
    <property type="component" value="Unassembled WGS sequence"/>
</dbReference>
<feature type="transmembrane region" description="Helical" evidence="7">
    <location>
        <begin position="30"/>
        <end position="50"/>
    </location>
</feature>
<feature type="transmembrane region" description="Helical" evidence="7">
    <location>
        <begin position="255"/>
        <end position="276"/>
    </location>
</feature>
<dbReference type="PANTHER" id="PTHR43744:SF12">
    <property type="entry name" value="ABC TRANSPORTER PERMEASE PROTEIN MG189-RELATED"/>
    <property type="match status" value="1"/>
</dbReference>
<dbReference type="SUPFAM" id="SSF161098">
    <property type="entry name" value="MetI-like"/>
    <property type="match status" value="1"/>
</dbReference>
<evidence type="ECO:0000259" key="8">
    <source>
        <dbReference type="PROSITE" id="PS50928"/>
    </source>
</evidence>
<organism evidence="9 10">
    <name type="scientific">Mesorhizobium prunaredense</name>
    <dbReference type="NCBI Taxonomy" id="1631249"/>
    <lineage>
        <taxon>Bacteria</taxon>
        <taxon>Pseudomonadati</taxon>
        <taxon>Pseudomonadota</taxon>
        <taxon>Alphaproteobacteria</taxon>
        <taxon>Hyphomicrobiales</taxon>
        <taxon>Phyllobacteriaceae</taxon>
        <taxon>Mesorhizobium</taxon>
    </lineage>
</organism>
<evidence type="ECO:0000256" key="4">
    <source>
        <dbReference type="ARBA" id="ARBA00022692"/>
    </source>
</evidence>
<dbReference type="Gene3D" id="1.10.3720.10">
    <property type="entry name" value="MetI-like"/>
    <property type="match status" value="1"/>
</dbReference>
<accession>A0A1R3V7E6</accession>
<dbReference type="GO" id="GO:0055085">
    <property type="term" value="P:transmembrane transport"/>
    <property type="evidence" value="ECO:0007669"/>
    <property type="project" value="InterPro"/>
</dbReference>